<evidence type="ECO:0000256" key="5">
    <source>
        <dbReference type="ARBA" id="ARBA00023015"/>
    </source>
</evidence>
<protein>
    <submittedName>
        <fullName evidence="11">Response regulator</fullName>
    </submittedName>
</protein>
<dbReference type="PRINTS" id="PR00032">
    <property type="entry name" value="HTHARAC"/>
</dbReference>
<evidence type="ECO:0000313" key="12">
    <source>
        <dbReference type="Proteomes" id="UP001589619"/>
    </source>
</evidence>
<dbReference type="PANTHER" id="PTHR42713">
    <property type="entry name" value="HISTIDINE KINASE-RELATED"/>
    <property type="match status" value="1"/>
</dbReference>
<dbReference type="SMART" id="SM00342">
    <property type="entry name" value="HTH_ARAC"/>
    <property type="match status" value="1"/>
</dbReference>
<feature type="domain" description="Response regulatory" evidence="10">
    <location>
        <begin position="4"/>
        <end position="121"/>
    </location>
</feature>
<dbReference type="Proteomes" id="UP001589619">
    <property type="component" value="Unassembled WGS sequence"/>
</dbReference>
<keyword evidence="6" id="KW-0238">DNA-binding</keyword>
<comment type="subcellular location">
    <subcellularLocation>
        <location evidence="1">Cytoplasm</location>
    </subcellularLocation>
</comment>
<dbReference type="InterPro" id="IPR051552">
    <property type="entry name" value="HptR"/>
</dbReference>
<name>A0ABV5W0R3_9BACL</name>
<dbReference type="InterPro" id="IPR001789">
    <property type="entry name" value="Sig_transdc_resp-reg_receiver"/>
</dbReference>
<dbReference type="Pfam" id="PF12833">
    <property type="entry name" value="HTH_18"/>
    <property type="match status" value="1"/>
</dbReference>
<keyword evidence="7" id="KW-0804">Transcription</keyword>
<accession>A0ABV5W0R3</accession>
<dbReference type="CDD" id="cd17536">
    <property type="entry name" value="REC_YesN-like"/>
    <property type="match status" value="1"/>
</dbReference>
<evidence type="ECO:0000256" key="4">
    <source>
        <dbReference type="ARBA" id="ARBA00023012"/>
    </source>
</evidence>
<sequence length="533" mass="60469">MDLKALLVDDEINIMRNLQTVIPWEALGIEVVGLALNGVKALELIEEHDPDLILSDIRMPVMDGIELLKRLQERQYEGEVIMLTGFQEFDYARSAVKYGAKDYILKPIDYEELESVVGRLAQQIRERRNTKLQEQRKWKEMSTLAHEKMLYDVLMDYTTVGSLPDDEHGQLDQSVYTLLVADLDGYSQLARRWEEGERKLRNFAIRNVLQDALQPYRLVYAVMQTREGEWCVLIQREASGPQAASDEVRRWCAALLHAVEQYAKLTISVGIYPCPVPLESLAAARISVQRALQLSPGERQVLLADDCRPADEANTPLWGVIDQLATGMKQGDRESIEQAIGDLHAGIRAVLGQSVLRGEQMMHFLVLHLMREMRDVGMLTGEREEAVWAKLEKSVSVKGLFDTLDSLIDECLSARTVKKTGEVLMMSAKDYIDRHLSDDLGVEQLADHLGISCSYFSLLFKQQNGETFVEHVTRRRVERAKSLLLAGDKSITQIGKEVGYAERRYFTKVFLKQVGQTPSEFRERSGAEAEPLL</sequence>
<keyword evidence="12" id="KW-1185">Reference proteome</keyword>
<feature type="modified residue" description="4-aspartylphosphate" evidence="8">
    <location>
        <position position="56"/>
    </location>
</feature>
<evidence type="ECO:0000259" key="10">
    <source>
        <dbReference type="PROSITE" id="PS50110"/>
    </source>
</evidence>
<evidence type="ECO:0000259" key="9">
    <source>
        <dbReference type="PROSITE" id="PS01124"/>
    </source>
</evidence>
<dbReference type="PROSITE" id="PS01124">
    <property type="entry name" value="HTH_ARAC_FAMILY_2"/>
    <property type="match status" value="1"/>
</dbReference>
<dbReference type="InterPro" id="IPR018060">
    <property type="entry name" value="HTH_AraC"/>
</dbReference>
<reference evidence="11 12" key="1">
    <citation type="submission" date="2024-09" db="EMBL/GenBank/DDBJ databases">
        <authorList>
            <person name="Sun Q."/>
            <person name="Mori K."/>
        </authorList>
    </citation>
    <scope>NUCLEOTIDE SEQUENCE [LARGE SCALE GENOMIC DNA]</scope>
    <source>
        <strain evidence="11 12">JCM 12520</strain>
    </source>
</reference>
<dbReference type="Pfam" id="PF00072">
    <property type="entry name" value="Response_reg"/>
    <property type="match status" value="1"/>
</dbReference>
<evidence type="ECO:0000313" key="11">
    <source>
        <dbReference type="EMBL" id="MFB9754172.1"/>
    </source>
</evidence>
<evidence type="ECO:0000256" key="2">
    <source>
        <dbReference type="ARBA" id="ARBA00022490"/>
    </source>
</evidence>
<dbReference type="SMART" id="SM00448">
    <property type="entry name" value="REC"/>
    <property type="match status" value="1"/>
</dbReference>
<evidence type="ECO:0000256" key="3">
    <source>
        <dbReference type="ARBA" id="ARBA00022553"/>
    </source>
</evidence>
<feature type="domain" description="HTH araC/xylS-type" evidence="9">
    <location>
        <begin position="426"/>
        <end position="524"/>
    </location>
</feature>
<evidence type="ECO:0000256" key="1">
    <source>
        <dbReference type="ARBA" id="ARBA00004496"/>
    </source>
</evidence>
<dbReference type="SUPFAM" id="SSF52172">
    <property type="entry name" value="CheY-like"/>
    <property type="match status" value="1"/>
</dbReference>
<dbReference type="InterPro" id="IPR020449">
    <property type="entry name" value="Tscrpt_reg_AraC-type_HTH"/>
</dbReference>
<organism evidence="11 12">
    <name type="scientific">Paenibacillus hodogayensis</name>
    <dbReference type="NCBI Taxonomy" id="279208"/>
    <lineage>
        <taxon>Bacteria</taxon>
        <taxon>Bacillati</taxon>
        <taxon>Bacillota</taxon>
        <taxon>Bacilli</taxon>
        <taxon>Bacillales</taxon>
        <taxon>Paenibacillaceae</taxon>
        <taxon>Paenibacillus</taxon>
    </lineage>
</organism>
<dbReference type="PROSITE" id="PS50110">
    <property type="entry name" value="RESPONSE_REGULATORY"/>
    <property type="match status" value="1"/>
</dbReference>
<dbReference type="Gene3D" id="3.40.50.2300">
    <property type="match status" value="1"/>
</dbReference>
<dbReference type="PANTHER" id="PTHR42713:SF3">
    <property type="entry name" value="TRANSCRIPTIONAL REGULATORY PROTEIN HPTR"/>
    <property type="match status" value="1"/>
</dbReference>
<comment type="caution">
    <text evidence="11">The sequence shown here is derived from an EMBL/GenBank/DDBJ whole genome shotgun (WGS) entry which is preliminary data.</text>
</comment>
<evidence type="ECO:0000256" key="7">
    <source>
        <dbReference type="ARBA" id="ARBA00023163"/>
    </source>
</evidence>
<dbReference type="EMBL" id="JBHMAG010000014">
    <property type="protein sequence ID" value="MFB9754172.1"/>
    <property type="molecule type" value="Genomic_DNA"/>
</dbReference>
<dbReference type="InterPro" id="IPR011006">
    <property type="entry name" value="CheY-like_superfamily"/>
</dbReference>
<evidence type="ECO:0000256" key="6">
    <source>
        <dbReference type="ARBA" id="ARBA00023125"/>
    </source>
</evidence>
<dbReference type="SUPFAM" id="SSF46689">
    <property type="entry name" value="Homeodomain-like"/>
    <property type="match status" value="2"/>
</dbReference>
<keyword evidence="3 8" id="KW-0597">Phosphoprotein</keyword>
<proteinExistence type="predicted"/>
<dbReference type="Gene3D" id="1.10.10.60">
    <property type="entry name" value="Homeodomain-like"/>
    <property type="match status" value="2"/>
</dbReference>
<keyword evidence="5" id="KW-0805">Transcription regulation</keyword>
<evidence type="ECO:0000256" key="8">
    <source>
        <dbReference type="PROSITE-ProRule" id="PRU00169"/>
    </source>
</evidence>
<dbReference type="RefSeq" id="WP_344914205.1">
    <property type="nucleotide sequence ID" value="NZ_BAAAYO010000013.1"/>
</dbReference>
<dbReference type="InterPro" id="IPR009057">
    <property type="entry name" value="Homeodomain-like_sf"/>
</dbReference>
<gene>
    <name evidence="11" type="ORF">ACFFNY_21600</name>
</gene>
<keyword evidence="4" id="KW-0902">Two-component regulatory system</keyword>
<keyword evidence="2" id="KW-0963">Cytoplasm</keyword>